<dbReference type="Proteomes" id="UP000813824">
    <property type="component" value="Unassembled WGS sequence"/>
</dbReference>
<feature type="transmembrane region" description="Helical" evidence="1">
    <location>
        <begin position="152"/>
        <end position="174"/>
    </location>
</feature>
<feature type="transmembrane region" description="Helical" evidence="1">
    <location>
        <begin position="78"/>
        <end position="99"/>
    </location>
</feature>
<feature type="transmembrane region" description="Helical" evidence="1">
    <location>
        <begin position="111"/>
        <end position="132"/>
    </location>
</feature>
<dbReference type="PANTHER" id="PTHR40465">
    <property type="entry name" value="CHROMOSOME 1, WHOLE GENOME SHOTGUN SEQUENCE"/>
    <property type="match status" value="1"/>
</dbReference>
<evidence type="ECO:0000259" key="2">
    <source>
        <dbReference type="Pfam" id="PF20152"/>
    </source>
</evidence>
<dbReference type="OrthoDB" id="2535105at2759"/>
<feature type="transmembrane region" description="Helical" evidence="1">
    <location>
        <begin position="195"/>
        <end position="216"/>
    </location>
</feature>
<feature type="transmembrane region" description="Helical" evidence="1">
    <location>
        <begin position="41"/>
        <end position="58"/>
    </location>
</feature>
<feature type="transmembrane region" description="Helical" evidence="1">
    <location>
        <begin position="12"/>
        <end position="29"/>
    </location>
</feature>
<sequence>MVTGPTLVGHLMNWGLFGVLTVQVYIYYISFPKDHWRLKGVVFFAYILEIIQIILSTHDAFRVYGSGWGNPQELDAIGLVWVSIPILDSLISSLSQMFYSWRIYTLSRNKWLVGVILMLALVELGAGIYDGVACLHLNSLIEIPTKTYKSTIVWTGAAALDEILITCSMFYYLRKAKKDSRTKRTISLLSHLIKLSVETGFVCAAVTIGGLILFVASPTTTCYEVFAICASKLFSNCFVAVLNSRVEIVGGRNAPAAEELEWAVSTGAATRKSRTAAAERGAAGVLRSASMGAAGAGARVFGKKSVGSLSRGITVEITTRRDTDVDLLEMHSPSMGTLDGESIKG</sequence>
<keyword evidence="1" id="KW-0472">Membrane</keyword>
<keyword evidence="1" id="KW-0812">Transmembrane</keyword>
<proteinExistence type="predicted"/>
<dbReference type="EMBL" id="JAEVFJ010000039">
    <property type="protein sequence ID" value="KAH8088900.1"/>
    <property type="molecule type" value="Genomic_DNA"/>
</dbReference>
<name>A0A8K0UHF2_9AGAR</name>
<keyword evidence="1" id="KW-1133">Transmembrane helix</keyword>
<keyword evidence="4" id="KW-1185">Reference proteome</keyword>
<evidence type="ECO:0000256" key="1">
    <source>
        <dbReference type="SAM" id="Phobius"/>
    </source>
</evidence>
<organism evidence="3 4">
    <name type="scientific">Cristinia sonorae</name>
    <dbReference type="NCBI Taxonomy" id="1940300"/>
    <lineage>
        <taxon>Eukaryota</taxon>
        <taxon>Fungi</taxon>
        <taxon>Dikarya</taxon>
        <taxon>Basidiomycota</taxon>
        <taxon>Agaricomycotina</taxon>
        <taxon>Agaricomycetes</taxon>
        <taxon>Agaricomycetidae</taxon>
        <taxon>Agaricales</taxon>
        <taxon>Pleurotineae</taxon>
        <taxon>Stephanosporaceae</taxon>
        <taxon>Cristinia</taxon>
    </lineage>
</organism>
<feature type="domain" description="DUF6534" evidence="2">
    <location>
        <begin position="162"/>
        <end position="246"/>
    </location>
</feature>
<dbReference type="InterPro" id="IPR045339">
    <property type="entry name" value="DUF6534"/>
</dbReference>
<gene>
    <name evidence="3" type="ORF">BXZ70DRAFT_498790</name>
</gene>
<evidence type="ECO:0000313" key="3">
    <source>
        <dbReference type="EMBL" id="KAH8088900.1"/>
    </source>
</evidence>
<protein>
    <recommendedName>
        <fullName evidence="2">DUF6534 domain-containing protein</fullName>
    </recommendedName>
</protein>
<evidence type="ECO:0000313" key="4">
    <source>
        <dbReference type="Proteomes" id="UP000813824"/>
    </source>
</evidence>
<dbReference type="AlphaFoldDB" id="A0A8K0UHF2"/>
<dbReference type="Pfam" id="PF20152">
    <property type="entry name" value="DUF6534"/>
    <property type="match status" value="1"/>
</dbReference>
<dbReference type="PANTHER" id="PTHR40465:SF1">
    <property type="entry name" value="DUF6534 DOMAIN-CONTAINING PROTEIN"/>
    <property type="match status" value="1"/>
</dbReference>
<comment type="caution">
    <text evidence="3">The sequence shown here is derived from an EMBL/GenBank/DDBJ whole genome shotgun (WGS) entry which is preliminary data.</text>
</comment>
<accession>A0A8K0UHF2</accession>
<reference evidence="3" key="1">
    <citation type="journal article" date="2021" name="New Phytol.">
        <title>Evolutionary innovations through gain and loss of genes in the ectomycorrhizal Boletales.</title>
        <authorList>
            <person name="Wu G."/>
            <person name="Miyauchi S."/>
            <person name="Morin E."/>
            <person name="Kuo A."/>
            <person name="Drula E."/>
            <person name="Varga T."/>
            <person name="Kohler A."/>
            <person name="Feng B."/>
            <person name="Cao Y."/>
            <person name="Lipzen A."/>
            <person name="Daum C."/>
            <person name="Hundley H."/>
            <person name="Pangilinan J."/>
            <person name="Johnson J."/>
            <person name="Barry K."/>
            <person name="LaButti K."/>
            <person name="Ng V."/>
            <person name="Ahrendt S."/>
            <person name="Min B."/>
            <person name="Choi I.G."/>
            <person name="Park H."/>
            <person name="Plett J.M."/>
            <person name="Magnuson J."/>
            <person name="Spatafora J.W."/>
            <person name="Nagy L.G."/>
            <person name="Henrissat B."/>
            <person name="Grigoriev I.V."/>
            <person name="Yang Z.L."/>
            <person name="Xu J."/>
            <person name="Martin F.M."/>
        </authorList>
    </citation>
    <scope>NUCLEOTIDE SEQUENCE</scope>
    <source>
        <strain evidence="3">KKN 215</strain>
    </source>
</reference>